<dbReference type="InterPro" id="IPR015424">
    <property type="entry name" value="PyrdxlP-dep_Trfase"/>
</dbReference>
<dbReference type="InterPro" id="IPR015421">
    <property type="entry name" value="PyrdxlP-dep_Trfase_major"/>
</dbReference>
<dbReference type="AlphaFoldDB" id="A0A3B0T4D4"/>
<sequence>MKNFKISQKVEAMAPSGIRAFFDLVLGMKDVISLGVGEPDFTTPWNIRESAIFSLEKGYTSYTSNKGMPELRKEITWFIKNQYQMNYDFDTETLITVGVSEGLDLAMRAILNPGDKVLIPEPCYVSYSPVVELAGGKAVIIQTEIKDNFKLTPKQIEKAYSKGVKALMINYPCNPTGTSYTKKELQGIAKVVKKLNLLVISDEVYDELTYDYDHTPIASLPGMKDYVLYFNGFSKVYAMTGFRIGWVNGPQKLVEAMTKIHQYTMLCPPITGQIASIEALKNSFKEVKEMKKEYKRRRRYIVGALNDIGLSCHMPEGAFYVFPSIKSTGESSMDFAQNLLKKEKVALVPGVAFGNKCEGYVRISYASSYENLKEAIRRIKNYIDHG</sequence>
<dbReference type="GO" id="GO:0006520">
    <property type="term" value="P:amino acid metabolic process"/>
    <property type="evidence" value="ECO:0007669"/>
    <property type="project" value="InterPro"/>
</dbReference>
<evidence type="ECO:0000256" key="1">
    <source>
        <dbReference type="ARBA" id="ARBA00001933"/>
    </source>
</evidence>
<dbReference type="PANTHER" id="PTHR46383:SF3">
    <property type="entry name" value="ASPARTATE AMINOTRANSFERASE-RELATED"/>
    <property type="match status" value="1"/>
</dbReference>
<evidence type="ECO:0000256" key="5">
    <source>
        <dbReference type="ARBA" id="ARBA00022898"/>
    </source>
</evidence>
<keyword evidence="5" id="KW-0663">Pyridoxal phosphate</keyword>
<reference evidence="7" key="1">
    <citation type="submission" date="2018-06" db="EMBL/GenBank/DDBJ databases">
        <authorList>
            <person name="Zhirakovskaya E."/>
        </authorList>
    </citation>
    <scope>NUCLEOTIDE SEQUENCE</scope>
</reference>
<dbReference type="InterPro" id="IPR004838">
    <property type="entry name" value="NHTrfase_class1_PyrdxlP-BS"/>
</dbReference>
<dbReference type="PANTHER" id="PTHR46383">
    <property type="entry name" value="ASPARTATE AMINOTRANSFERASE"/>
    <property type="match status" value="1"/>
</dbReference>
<dbReference type="Gene3D" id="3.40.640.10">
    <property type="entry name" value="Type I PLP-dependent aspartate aminotransferase-like (Major domain)"/>
    <property type="match status" value="1"/>
</dbReference>
<dbReference type="Gene3D" id="3.90.1150.10">
    <property type="entry name" value="Aspartate Aminotransferase, domain 1"/>
    <property type="match status" value="1"/>
</dbReference>
<organism evidence="7">
    <name type="scientific">hydrothermal vent metagenome</name>
    <dbReference type="NCBI Taxonomy" id="652676"/>
    <lineage>
        <taxon>unclassified sequences</taxon>
        <taxon>metagenomes</taxon>
        <taxon>ecological metagenomes</taxon>
    </lineage>
</organism>
<proteinExistence type="inferred from homology"/>
<dbReference type="FunFam" id="3.40.640.10:FF:000033">
    <property type="entry name" value="Aspartate aminotransferase"/>
    <property type="match status" value="1"/>
</dbReference>
<keyword evidence="3 7" id="KW-0032">Aminotransferase</keyword>
<evidence type="ECO:0000259" key="6">
    <source>
        <dbReference type="Pfam" id="PF00155"/>
    </source>
</evidence>
<dbReference type="GO" id="GO:0030170">
    <property type="term" value="F:pyridoxal phosphate binding"/>
    <property type="evidence" value="ECO:0007669"/>
    <property type="project" value="InterPro"/>
</dbReference>
<dbReference type="SUPFAM" id="SSF53383">
    <property type="entry name" value="PLP-dependent transferases"/>
    <property type="match status" value="1"/>
</dbReference>
<comment type="similarity">
    <text evidence="2">Belongs to the class-I pyridoxal-phosphate-dependent aminotransferase family.</text>
</comment>
<gene>
    <name evidence="7" type="ORF">MNBD_BACTEROID05-275</name>
</gene>
<evidence type="ECO:0000313" key="7">
    <source>
        <dbReference type="EMBL" id="VAW12818.1"/>
    </source>
</evidence>
<comment type="cofactor">
    <cofactor evidence="1">
        <name>pyridoxal 5'-phosphate</name>
        <dbReference type="ChEBI" id="CHEBI:597326"/>
    </cofactor>
</comment>
<dbReference type="Pfam" id="PF00155">
    <property type="entry name" value="Aminotran_1_2"/>
    <property type="match status" value="1"/>
</dbReference>
<dbReference type="PROSITE" id="PS00105">
    <property type="entry name" value="AA_TRANSFER_CLASS_1"/>
    <property type="match status" value="1"/>
</dbReference>
<dbReference type="GO" id="GO:0004069">
    <property type="term" value="F:L-aspartate:2-oxoglutarate aminotransferase activity"/>
    <property type="evidence" value="ECO:0007669"/>
    <property type="project" value="UniProtKB-EC"/>
</dbReference>
<name>A0A3B0T4D4_9ZZZZ</name>
<dbReference type="EMBL" id="UOEN01000128">
    <property type="protein sequence ID" value="VAW12818.1"/>
    <property type="molecule type" value="Genomic_DNA"/>
</dbReference>
<dbReference type="InterPro" id="IPR015422">
    <property type="entry name" value="PyrdxlP-dep_Trfase_small"/>
</dbReference>
<feature type="domain" description="Aminotransferase class I/classII large" evidence="6">
    <location>
        <begin position="29"/>
        <end position="379"/>
    </location>
</feature>
<evidence type="ECO:0000256" key="4">
    <source>
        <dbReference type="ARBA" id="ARBA00022679"/>
    </source>
</evidence>
<accession>A0A3B0T4D4</accession>
<dbReference type="EC" id="2.6.1.1" evidence="7"/>
<dbReference type="CDD" id="cd00609">
    <property type="entry name" value="AAT_like"/>
    <property type="match status" value="1"/>
</dbReference>
<evidence type="ECO:0000256" key="2">
    <source>
        <dbReference type="ARBA" id="ARBA00007441"/>
    </source>
</evidence>
<keyword evidence="4 7" id="KW-0808">Transferase</keyword>
<dbReference type="InterPro" id="IPR050596">
    <property type="entry name" value="AspAT/PAT-like"/>
</dbReference>
<dbReference type="InterPro" id="IPR004839">
    <property type="entry name" value="Aminotransferase_I/II_large"/>
</dbReference>
<protein>
    <submittedName>
        <fullName evidence="7">Aspartate aminotransferase</fullName>
        <ecNumber evidence="7">2.6.1.1</ecNumber>
    </submittedName>
</protein>
<evidence type="ECO:0000256" key="3">
    <source>
        <dbReference type="ARBA" id="ARBA00022576"/>
    </source>
</evidence>